<gene>
    <name evidence="11" type="ORF">FYJ26_05110</name>
</gene>
<comment type="cofactor">
    <cofactor evidence="1 10">
        <name>Zn(2+)</name>
        <dbReference type="ChEBI" id="CHEBI:29105"/>
    </cofactor>
</comment>
<dbReference type="Gene3D" id="3.40.630.10">
    <property type="entry name" value="Zn peptidases"/>
    <property type="match status" value="1"/>
</dbReference>
<evidence type="ECO:0000256" key="9">
    <source>
        <dbReference type="RuleBase" id="RU004386"/>
    </source>
</evidence>
<keyword evidence="4 9" id="KW-0645">Protease</keyword>
<accession>A0A6N7VSF8</accession>
<dbReference type="NCBIfam" id="NF002600">
    <property type="entry name" value="PRK02256.1"/>
    <property type="match status" value="1"/>
</dbReference>
<dbReference type="Proteomes" id="UP000441925">
    <property type="component" value="Unassembled WGS sequence"/>
</dbReference>
<dbReference type="RefSeq" id="WP_154540299.1">
    <property type="nucleotide sequence ID" value="NZ_VULQ01000005.1"/>
</dbReference>
<sequence>MTEYKRKNVWQNLTTDEEKELENLSKDYMNFLDVAKTERLDCSEIVRYAKENGYVDIEEKIKDGKLQAGDKVYAINKNKAVAMFHIGSEDFSKGLSIVGGHIDSPRLDLKPVPLKEDNGIAYLKTHYYGGVKKYHWTNIPLALHGVVFTKDGEKIDISIGEREDEPVFFISELLIHLSKELLTKAAKDVVTGEQLSIIVGNRPLKNEDDNPVKKNILKILNDKYNIEEEDFITAELEVVPAGKSREVGFDRSMIAAHGHDDRVCSYAALRALLDIKETKKTLVGLFVDKEEIGSVGATGMTSQFFENTLLELMNLKEAVNLVTFKRALKNSKVLSADVTLADDPNFPDATESQNAAQLSHGVALTKYTGSGGKGGSNDANAEYLSEVRIAFNKEKVIYQTGELGKIDQGGGGTIAYILAEYGMDVVDCGTPVISMHAPIELISKADFYSTFTAYKAFYKNI</sequence>
<proteinExistence type="inferred from homology"/>
<reference evidence="11 12" key="1">
    <citation type="submission" date="2019-08" db="EMBL/GenBank/DDBJ databases">
        <title>In-depth cultivation of the pig gut microbiome towards novel bacterial diversity and tailored functional studies.</title>
        <authorList>
            <person name="Wylensek D."/>
            <person name="Hitch T.C.A."/>
            <person name="Clavel T."/>
        </authorList>
    </citation>
    <scope>NUCLEOTIDE SEQUENCE [LARGE SCALE GENOMIC DNA]</scope>
    <source>
        <strain evidence="11 12">WCA-380-WT-2B</strain>
    </source>
</reference>
<dbReference type="SUPFAM" id="SSF101821">
    <property type="entry name" value="Aminopeptidase/glucanase lid domain"/>
    <property type="match status" value="1"/>
</dbReference>
<protein>
    <recommendedName>
        <fullName evidence="10">M18 family aminopeptidase</fullName>
        <ecNumber evidence="10">3.4.11.-</ecNumber>
    </recommendedName>
</protein>
<evidence type="ECO:0000256" key="1">
    <source>
        <dbReference type="ARBA" id="ARBA00001947"/>
    </source>
</evidence>
<dbReference type="SUPFAM" id="SSF53187">
    <property type="entry name" value="Zn-dependent exopeptidases"/>
    <property type="match status" value="1"/>
</dbReference>
<dbReference type="GO" id="GO:0008237">
    <property type="term" value="F:metallopeptidase activity"/>
    <property type="evidence" value="ECO:0007669"/>
    <property type="project" value="UniProtKB-KW"/>
</dbReference>
<keyword evidence="8 9" id="KW-0482">Metalloprotease</keyword>
<comment type="caution">
    <text evidence="11">The sequence shown here is derived from an EMBL/GenBank/DDBJ whole genome shotgun (WGS) entry which is preliminary data.</text>
</comment>
<dbReference type="InterPro" id="IPR001948">
    <property type="entry name" value="Peptidase_M18"/>
</dbReference>
<dbReference type="PANTHER" id="PTHR28570:SF2">
    <property type="entry name" value="M18 FAMILY AMINOPEPTIDASE 1-RELATED"/>
    <property type="match status" value="1"/>
</dbReference>
<dbReference type="Gene3D" id="2.30.250.10">
    <property type="entry name" value="Aminopeptidase i, Domain 2"/>
    <property type="match status" value="1"/>
</dbReference>
<dbReference type="PANTHER" id="PTHR28570">
    <property type="entry name" value="ASPARTYL AMINOPEPTIDASE"/>
    <property type="match status" value="1"/>
</dbReference>
<evidence type="ECO:0000256" key="5">
    <source>
        <dbReference type="ARBA" id="ARBA00022723"/>
    </source>
</evidence>
<keyword evidence="6 9" id="KW-0378">Hydrolase</keyword>
<keyword evidence="7 9" id="KW-0862">Zinc</keyword>
<dbReference type="GO" id="GO:0006508">
    <property type="term" value="P:proteolysis"/>
    <property type="evidence" value="ECO:0007669"/>
    <property type="project" value="UniProtKB-KW"/>
</dbReference>
<dbReference type="Pfam" id="PF02127">
    <property type="entry name" value="Peptidase_M18"/>
    <property type="match status" value="1"/>
</dbReference>
<evidence type="ECO:0000256" key="6">
    <source>
        <dbReference type="ARBA" id="ARBA00022801"/>
    </source>
</evidence>
<name>A0A6N7VSF8_9FIRM</name>
<evidence type="ECO:0000313" key="11">
    <source>
        <dbReference type="EMBL" id="MSS77796.1"/>
    </source>
</evidence>
<dbReference type="GO" id="GO:0008270">
    <property type="term" value="F:zinc ion binding"/>
    <property type="evidence" value="ECO:0007669"/>
    <property type="project" value="InterPro"/>
</dbReference>
<dbReference type="EC" id="3.4.11.-" evidence="10"/>
<evidence type="ECO:0000256" key="2">
    <source>
        <dbReference type="ARBA" id="ARBA00008290"/>
    </source>
</evidence>
<evidence type="ECO:0000256" key="4">
    <source>
        <dbReference type="ARBA" id="ARBA00022670"/>
    </source>
</evidence>
<dbReference type="GO" id="GO:0005737">
    <property type="term" value="C:cytoplasm"/>
    <property type="evidence" value="ECO:0007669"/>
    <property type="project" value="UniProtKB-ARBA"/>
</dbReference>
<evidence type="ECO:0000256" key="7">
    <source>
        <dbReference type="ARBA" id="ARBA00022833"/>
    </source>
</evidence>
<dbReference type="PRINTS" id="PR00932">
    <property type="entry name" value="AMINO1PTASE"/>
</dbReference>
<evidence type="ECO:0000256" key="3">
    <source>
        <dbReference type="ARBA" id="ARBA00022438"/>
    </source>
</evidence>
<dbReference type="AlphaFoldDB" id="A0A6N7VSF8"/>
<dbReference type="GO" id="GO:0004177">
    <property type="term" value="F:aminopeptidase activity"/>
    <property type="evidence" value="ECO:0007669"/>
    <property type="project" value="UniProtKB-KW"/>
</dbReference>
<keyword evidence="3 9" id="KW-0031">Aminopeptidase</keyword>
<evidence type="ECO:0000256" key="8">
    <source>
        <dbReference type="ARBA" id="ARBA00023049"/>
    </source>
</evidence>
<evidence type="ECO:0000256" key="10">
    <source>
        <dbReference type="RuleBase" id="RU004387"/>
    </source>
</evidence>
<dbReference type="EMBL" id="VULQ01000005">
    <property type="protein sequence ID" value="MSS77796.1"/>
    <property type="molecule type" value="Genomic_DNA"/>
</dbReference>
<dbReference type="InterPro" id="IPR023358">
    <property type="entry name" value="Peptidase_M18_dom2"/>
</dbReference>
<keyword evidence="12" id="KW-1185">Reference proteome</keyword>
<comment type="similarity">
    <text evidence="2 9">Belongs to the peptidase M18 family.</text>
</comment>
<keyword evidence="5 9" id="KW-0479">Metal-binding</keyword>
<evidence type="ECO:0000313" key="12">
    <source>
        <dbReference type="Proteomes" id="UP000441925"/>
    </source>
</evidence>
<organism evidence="11 12">
    <name type="scientific">Anaerococcus porci</name>
    <dbReference type="NCBI Taxonomy" id="2652269"/>
    <lineage>
        <taxon>Bacteria</taxon>
        <taxon>Bacillati</taxon>
        <taxon>Bacillota</taxon>
        <taxon>Tissierellia</taxon>
        <taxon>Tissierellales</taxon>
        <taxon>Peptoniphilaceae</taxon>
        <taxon>Anaerococcus</taxon>
    </lineage>
</organism>